<dbReference type="PANTHER" id="PTHR37490:SF2">
    <property type="match status" value="1"/>
</dbReference>
<feature type="chain" id="PRO_5040767382" evidence="2">
    <location>
        <begin position="29"/>
        <end position="485"/>
    </location>
</feature>
<keyword evidence="2" id="KW-0732">Signal</keyword>
<feature type="signal peptide" evidence="2">
    <location>
        <begin position="1"/>
        <end position="28"/>
    </location>
</feature>
<feature type="compositionally biased region" description="Polar residues" evidence="1">
    <location>
        <begin position="441"/>
        <end position="461"/>
    </location>
</feature>
<protein>
    <submittedName>
        <fullName evidence="3">Uncharacterized protein</fullName>
    </submittedName>
</protein>
<keyword evidence="4" id="KW-1185">Reference proteome</keyword>
<accession>A0A9W9W465</accession>
<dbReference type="AlphaFoldDB" id="A0A9W9W465"/>
<dbReference type="PANTHER" id="PTHR37490">
    <property type="entry name" value="EXPRESSED PROTEIN"/>
    <property type="match status" value="1"/>
</dbReference>
<dbReference type="Proteomes" id="UP001147747">
    <property type="component" value="Unassembled WGS sequence"/>
</dbReference>
<reference evidence="3" key="1">
    <citation type="submission" date="2022-12" db="EMBL/GenBank/DDBJ databases">
        <authorList>
            <person name="Petersen C."/>
        </authorList>
    </citation>
    <scope>NUCLEOTIDE SEQUENCE</scope>
    <source>
        <strain evidence="3">IBT 29677</strain>
    </source>
</reference>
<feature type="compositionally biased region" description="Acidic residues" evidence="1">
    <location>
        <begin position="125"/>
        <end position="139"/>
    </location>
</feature>
<evidence type="ECO:0000313" key="4">
    <source>
        <dbReference type="Proteomes" id="UP001147747"/>
    </source>
</evidence>
<organism evidence="3 4">
    <name type="scientific">Penicillium cosmopolitanum</name>
    <dbReference type="NCBI Taxonomy" id="1131564"/>
    <lineage>
        <taxon>Eukaryota</taxon>
        <taxon>Fungi</taxon>
        <taxon>Dikarya</taxon>
        <taxon>Ascomycota</taxon>
        <taxon>Pezizomycotina</taxon>
        <taxon>Eurotiomycetes</taxon>
        <taxon>Eurotiomycetidae</taxon>
        <taxon>Eurotiales</taxon>
        <taxon>Aspergillaceae</taxon>
        <taxon>Penicillium</taxon>
    </lineage>
</organism>
<dbReference type="EMBL" id="JAPZBU010000006">
    <property type="protein sequence ID" value="KAJ5398275.1"/>
    <property type="molecule type" value="Genomic_DNA"/>
</dbReference>
<dbReference type="Pfam" id="PF11913">
    <property type="entry name" value="DUF3431"/>
    <property type="match status" value="1"/>
</dbReference>
<evidence type="ECO:0000256" key="1">
    <source>
        <dbReference type="SAM" id="MobiDB-lite"/>
    </source>
</evidence>
<proteinExistence type="predicted"/>
<evidence type="ECO:0000313" key="3">
    <source>
        <dbReference type="EMBL" id="KAJ5398275.1"/>
    </source>
</evidence>
<sequence length="485" mass="55297">MRRSKSLRVSVAIGLILTLVLVNRHVASLKPAQAGDSHFKSEFVIEDGEGHIELVSVDRYPRAIIDSARAASSHVPIPPPASISQTIAKPTPSPTVQAWLEPTRPAPPTRFAPKQIPVNVPGELFLDDDDDSYLDDDYREGEAQLGQRHKNSKPTSSSPPKPKPTPKPDRIVVLGRMSYEDATWLEDELPEWQHAVYVVDDPDAELTVQENKGKESNVYLQYIADNYPNFPDYNVFLHAHRWGYHVEFPEQDNALAVQRLQLDHVKKKGYVNMRCQWGPGCPEEVQPFRQLAGRTTEVAFAGAWMRIFNNTNVPEVVAVPCCAQFAVTREQILARPLHEYLAFHRWLMETELDDETSGRIFEYLWHIIFGQENILCPAKEQCYMDTYNIEWDPSFDPIDETSWVDDSFWDNFDIENPDTYENGQLYDQDTFDVDAMDQDNMDSGSKGQNNDKPSEQDTSYVDTMDPDNLYSDSPVQKNIPVDDTM</sequence>
<feature type="region of interest" description="Disordered" evidence="1">
    <location>
        <begin position="73"/>
        <end position="169"/>
    </location>
</feature>
<name>A0A9W9W465_9EURO</name>
<dbReference type="GeneID" id="81370005"/>
<dbReference type="InterPro" id="IPR021838">
    <property type="entry name" value="DUF3431"/>
</dbReference>
<feature type="region of interest" description="Disordered" evidence="1">
    <location>
        <begin position="435"/>
        <end position="485"/>
    </location>
</feature>
<dbReference type="OrthoDB" id="426718at2759"/>
<comment type="caution">
    <text evidence="3">The sequence shown here is derived from an EMBL/GenBank/DDBJ whole genome shotgun (WGS) entry which is preliminary data.</text>
</comment>
<dbReference type="RefSeq" id="XP_056490327.1">
    <property type="nucleotide sequence ID" value="XM_056631025.1"/>
</dbReference>
<reference evidence="3" key="2">
    <citation type="journal article" date="2023" name="IMA Fungus">
        <title>Comparative genomic study of the Penicillium genus elucidates a diverse pangenome and 15 lateral gene transfer events.</title>
        <authorList>
            <person name="Petersen C."/>
            <person name="Sorensen T."/>
            <person name="Nielsen M.R."/>
            <person name="Sondergaard T.E."/>
            <person name="Sorensen J.L."/>
            <person name="Fitzpatrick D.A."/>
            <person name="Frisvad J.C."/>
            <person name="Nielsen K.L."/>
        </authorList>
    </citation>
    <scope>NUCLEOTIDE SEQUENCE</scope>
    <source>
        <strain evidence="3">IBT 29677</strain>
    </source>
</reference>
<evidence type="ECO:0000256" key="2">
    <source>
        <dbReference type="SAM" id="SignalP"/>
    </source>
</evidence>
<gene>
    <name evidence="3" type="ORF">N7509_006388</name>
</gene>